<proteinExistence type="predicted"/>
<dbReference type="EMBL" id="JADAQX010000369">
    <property type="protein sequence ID" value="KAF8820500.1"/>
    <property type="molecule type" value="Genomic_DNA"/>
</dbReference>
<evidence type="ECO:0000256" key="3">
    <source>
        <dbReference type="ARBA" id="ARBA00022827"/>
    </source>
</evidence>
<dbReference type="InterPro" id="IPR036774">
    <property type="entry name" value="ERV/ALR_sulphydryl_oxid_sf"/>
</dbReference>
<comment type="caution">
    <text evidence="9">The sequence shown here is derived from an EMBL/GenBank/DDBJ whole genome shotgun (WGS) entry which is preliminary data.</text>
</comment>
<evidence type="ECO:0000256" key="2">
    <source>
        <dbReference type="ARBA" id="ARBA00022630"/>
    </source>
</evidence>
<dbReference type="EC" id="1.8.3.2" evidence="6"/>
<dbReference type="InterPro" id="IPR039799">
    <property type="entry name" value="ALR/ERV"/>
</dbReference>
<keyword evidence="10" id="KW-1185">Reference proteome</keyword>
<comment type="cofactor">
    <cofactor evidence="1 6">
        <name>FAD</name>
        <dbReference type="ChEBI" id="CHEBI:57692"/>
    </cofactor>
</comment>
<organism evidence="9 10">
    <name type="scientific">Cardiosporidium cionae</name>
    <dbReference type="NCBI Taxonomy" id="476202"/>
    <lineage>
        <taxon>Eukaryota</taxon>
        <taxon>Sar</taxon>
        <taxon>Alveolata</taxon>
        <taxon>Apicomplexa</taxon>
        <taxon>Aconoidasida</taxon>
        <taxon>Nephromycida</taxon>
        <taxon>Cardiosporidium</taxon>
    </lineage>
</organism>
<feature type="region of interest" description="Disordered" evidence="7">
    <location>
        <begin position="1"/>
        <end position="32"/>
    </location>
</feature>
<evidence type="ECO:0000313" key="10">
    <source>
        <dbReference type="Proteomes" id="UP000823046"/>
    </source>
</evidence>
<protein>
    <recommendedName>
        <fullName evidence="6">Sulfhydryl oxidase</fullName>
        <ecNumber evidence="6">1.8.3.2</ecNumber>
    </recommendedName>
</protein>
<dbReference type="Gene3D" id="1.20.120.310">
    <property type="entry name" value="ERV/ALR sulfhydryl oxidase domain"/>
    <property type="match status" value="1"/>
</dbReference>
<sequence>MQKLSKETFERCDDPSCTDRPKGKITHTGISLPPDRAEIGRASWRFLHTIAARYPQKPDESQQNRMEKWVRAFTHLYPCHICRLGFEEIIASHPPRLDCRENFSLWMCEAHNLVSEEIGGKIVPCDPKWLIDNYS</sequence>
<feature type="compositionally biased region" description="Basic and acidic residues" evidence="7">
    <location>
        <begin position="1"/>
        <end position="22"/>
    </location>
</feature>
<dbReference type="InterPro" id="IPR017905">
    <property type="entry name" value="ERV/ALR_sulphydryl_oxidase"/>
</dbReference>
<gene>
    <name evidence="9" type="ORF">IE077_000474</name>
</gene>
<keyword evidence="2 6" id="KW-0285">Flavoprotein</keyword>
<dbReference type="SUPFAM" id="SSF69000">
    <property type="entry name" value="FAD-dependent thiol oxidase"/>
    <property type="match status" value="1"/>
</dbReference>
<evidence type="ECO:0000256" key="1">
    <source>
        <dbReference type="ARBA" id="ARBA00001974"/>
    </source>
</evidence>
<keyword evidence="4 6" id="KW-0560">Oxidoreductase</keyword>
<name>A0ABQ7J955_9APIC</name>
<evidence type="ECO:0000256" key="5">
    <source>
        <dbReference type="ARBA" id="ARBA00023157"/>
    </source>
</evidence>
<dbReference type="PROSITE" id="PS51324">
    <property type="entry name" value="ERV_ALR"/>
    <property type="match status" value="1"/>
</dbReference>
<comment type="catalytic activity">
    <reaction evidence="6">
        <text>2 R'C(R)SH + O2 = R'C(R)S-S(R)CR' + H2O2</text>
        <dbReference type="Rhea" id="RHEA:17357"/>
        <dbReference type="ChEBI" id="CHEBI:15379"/>
        <dbReference type="ChEBI" id="CHEBI:16240"/>
        <dbReference type="ChEBI" id="CHEBI:16520"/>
        <dbReference type="ChEBI" id="CHEBI:17412"/>
        <dbReference type="EC" id="1.8.3.2"/>
    </reaction>
</comment>
<evidence type="ECO:0000256" key="7">
    <source>
        <dbReference type="SAM" id="MobiDB-lite"/>
    </source>
</evidence>
<evidence type="ECO:0000256" key="6">
    <source>
        <dbReference type="RuleBase" id="RU371123"/>
    </source>
</evidence>
<feature type="domain" description="ERV/ALR sulfhydryl oxidase" evidence="8">
    <location>
        <begin position="32"/>
        <end position="134"/>
    </location>
</feature>
<dbReference type="PANTHER" id="PTHR12645:SF0">
    <property type="entry name" value="FAD-LINKED SULFHYDRYL OXIDASE ALR"/>
    <property type="match status" value="1"/>
</dbReference>
<dbReference type="Pfam" id="PF04777">
    <property type="entry name" value="Evr1_Alr"/>
    <property type="match status" value="1"/>
</dbReference>
<keyword evidence="3 6" id="KW-0274">FAD</keyword>
<evidence type="ECO:0000256" key="4">
    <source>
        <dbReference type="ARBA" id="ARBA00023002"/>
    </source>
</evidence>
<evidence type="ECO:0000313" key="9">
    <source>
        <dbReference type="EMBL" id="KAF8820500.1"/>
    </source>
</evidence>
<accession>A0ABQ7J955</accession>
<dbReference type="PANTHER" id="PTHR12645">
    <property type="entry name" value="ALR/ERV"/>
    <property type="match status" value="1"/>
</dbReference>
<keyword evidence="5" id="KW-1015">Disulfide bond</keyword>
<dbReference type="Proteomes" id="UP000823046">
    <property type="component" value="Unassembled WGS sequence"/>
</dbReference>
<reference evidence="9 10" key="1">
    <citation type="journal article" date="2020" name="bioRxiv">
        <title>Metabolic contributions of an alphaproteobacterial endosymbiont in the apicomplexan Cardiosporidium cionae.</title>
        <authorList>
            <person name="Hunter E.S."/>
            <person name="Paight C.J."/>
            <person name="Lane C.E."/>
        </authorList>
    </citation>
    <scope>NUCLEOTIDE SEQUENCE [LARGE SCALE GENOMIC DNA]</scope>
    <source>
        <strain evidence="9">ESH_2018</strain>
    </source>
</reference>
<evidence type="ECO:0000259" key="8">
    <source>
        <dbReference type="PROSITE" id="PS51324"/>
    </source>
</evidence>